<organism evidence="1 2">
    <name type="scientific">Natrarchaeobaculum aegyptiacum</name>
    <dbReference type="NCBI Taxonomy" id="745377"/>
    <lineage>
        <taxon>Archaea</taxon>
        <taxon>Methanobacteriati</taxon>
        <taxon>Methanobacteriota</taxon>
        <taxon>Stenosarchaea group</taxon>
        <taxon>Halobacteria</taxon>
        <taxon>Halobacteriales</taxon>
        <taxon>Natrialbaceae</taxon>
        <taxon>Natrarchaeobaculum</taxon>
    </lineage>
</organism>
<gene>
    <name evidence="1" type="ORF">B1756_13660</name>
</gene>
<accession>A0A2Z2HTV9</accession>
<sequence length="139" mass="14774">MSRLLFGPLGLAIALAPEPILEAFESVALEEPEEASAKPWIVPAMRAEGVGYALVSLVGGRPYSGLMTLVGAVGAIVAAFPRQYLAFGTELAYEDPETVEWRDGFVTAVRIIGAVLVVLAIRTRLSRDEAEAADESGEQ</sequence>
<dbReference type="EMBL" id="CP019893">
    <property type="protein sequence ID" value="ARS90671.1"/>
    <property type="molecule type" value="Genomic_DNA"/>
</dbReference>
<dbReference type="AlphaFoldDB" id="A0A2Z2HTV9"/>
<keyword evidence="2" id="KW-1185">Reference proteome</keyword>
<dbReference type="GeneID" id="32895142"/>
<dbReference type="RefSeq" id="WP_086889043.1">
    <property type="nucleotide sequence ID" value="NZ_CP019893.1"/>
</dbReference>
<dbReference type="Proteomes" id="UP000250088">
    <property type="component" value="Chromosome"/>
</dbReference>
<reference evidence="2" key="1">
    <citation type="submission" date="2017-02" db="EMBL/GenBank/DDBJ databases">
        <title>Natronthermophilus aegyptiacus gen. nov.,sp. nov., an aerobic, extremely halophilic alkalithermophilic archaeon isolated from the athalassohaline Wadi An Natrun, Egypt.</title>
        <authorList>
            <person name="Zhao B."/>
        </authorList>
    </citation>
    <scope>NUCLEOTIDE SEQUENCE [LARGE SCALE GENOMIC DNA]</scope>
    <source>
        <strain evidence="2">JW/NM-HA 15</strain>
    </source>
</reference>
<proteinExistence type="predicted"/>
<dbReference type="OrthoDB" id="260081at2157"/>
<dbReference type="KEGG" id="naj:B1756_13660"/>
<evidence type="ECO:0000313" key="1">
    <source>
        <dbReference type="EMBL" id="ARS90671.1"/>
    </source>
</evidence>
<evidence type="ECO:0000313" key="2">
    <source>
        <dbReference type="Proteomes" id="UP000250088"/>
    </source>
</evidence>
<protein>
    <submittedName>
        <fullName evidence="1">Uncharacterized protein</fullName>
    </submittedName>
</protein>
<name>A0A2Z2HTV9_9EURY</name>